<name>A0A176RTY7_9GAMM</name>
<dbReference type="EMBL" id="LUTY01002903">
    <property type="protein sequence ID" value="OAD19197.1"/>
    <property type="molecule type" value="Genomic_DNA"/>
</dbReference>
<protein>
    <submittedName>
        <fullName evidence="1">Uncharacterized protein</fullName>
    </submittedName>
</protein>
<sequence>MSLVNNFGMLVIIASLNPCTNCNAISHSIYLISYVYISICTIKFSCLPKYSVYIY</sequence>
<accession>A0A176RTY7</accession>
<keyword evidence="2" id="KW-1185">Reference proteome</keyword>
<dbReference type="AlphaFoldDB" id="A0A176RTY7"/>
<dbReference type="Proteomes" id="UP000076962">
    <property type="component" value="Unassembled WGS sequence"/>
</dbReference>
<comment type="caution">
    <text evidence="1">The sequence shown here is derived from an EMBL/GenBank/DDBJ whole genome shotgun (WGS) entry which is preliminary data.</text>
</comment>
<reference evidence="1 2" key="1">
    <citation type="submission" date="2016-05" db="EMBL/GenBank/DDBJ databases">
        <title>Single-cell genome of chain-forming Candidatus Thiomargarita nelsonii and comparison to other large sulfur-oxidizing bacteria.</title>
        <authorList>
            <person name="Winkel M."/>
            <person name="Salman V."/>
            <person name="Woyke T."/>
            <person name="Schulz-Vogt H."/>
            <person name="Richter M."/>
            <person name="Flood B."/>
            <person name="Bailey J."/>
            <person name="Amann R."/>
            <person name="Mussmann M."/>
        </authorList>
    </citation>
    <scope>NUCLEOTIDE SEQUENCE [LARGE SCALE GENOMIC DNA]</scope>
    <source>
        <strain evidence="1 2">THI036</strain>
    </source>
</reference>
<evidence type="ECO:0000313" key="1">
    <source>
        <dbReference type="EMBL" id="OAD19197.1"/>
    </source>
</evidence>
<gene>
    <name evidence="1" type="ORF">THIOM_005185</name>
</gene>
<evidence type="ECO:0000313" key="2">
    <source>
        <dbReference type="Proteomes" id="UP000076962"/>
    </source>
</evidence>
<organism evidence="1 2">
    <name type="scientific">Candidatus Thiomargarita nelsonii</name>
    <dbReference type="NCBI Taxonomy" id="1003181"/>
    <lineage>
        <taxon>Bacteria</taxon>
        <taxon>Pseudomonadati</taxon>
        <taxon>Pseudomonadota</taxon>
        <taxon>Gammaproteobacteria</taxon>
        <taxon>Thiotrichales</taxon>
        <taxon>Thiotrichaceae</taxon>
        <taxon>Thiomargarita</taxon>
    </lineage>
</organism>
<proteinExistence type="predicted"/>